<keyword evidence="4" id="KW-1185">Reference proteome</keyword>
<proteinExistence type="predicted"/>
<feature type="domain" description="DUF6594" evidence="2">
    <location>
        <begin position="3"/>
        <end position="247"/>
    </location>
</feature>
<dbReference type="InterPro" id="IPR046529">
    <property type="entry name" value="DUF6594"/>
</dbReference>
<organism evidence="3 4">
    <name type="scientific">Zopfia rhizophila CBS 207.26</name>
    <dbReference type="NCBI Taxonomy" id="1314779"/>
    <lineage>
        <taxon>Eukaryota</taxon>
        <taxon>Fungi</taxon>
        <taxon>Dikarya</taxon>
        <taxon>Ascomycota</taxon>
        <taxon>Pezizomycotina</taxon>
        <taxon>Dothideomycetes</taxon>
        <taxon>Dothideomycetes incertae sedis</taxon>
        <taxon>Zopfiaceae</taxon>
        <taxon>Zopfia</taxon>
    </lineage>
</organism>
<protein>
    <recommendedName>
        <fullName evidence="2">DUF6594 domain-containing protein</fullName>
    </recommendedName>
</protein>
<dbReference type="OrthoDB" id="5342093at2759"/>
<dbReference type="AlphaFoldDB" id="A0A6A6EMF5"/>
<dbReference type="Pfam" id="PF20237">
    <property type="entry name" value="DUF6594"/>
    <property type="match status" value="1"/>
</dbReference>
<evidence type="ECO:0000313" key="4">
    <source>
        <dbReference type="Proteomes" id="UP000800200"/>
    </source>
</evidence>
<evidence type="ECO:0000256" key="1">
    <source>
        <dbReference type="SAM" id="Phobius"/>
    </source>
</evidence>
<name>A0A6A6EMF5_9PEZI</name>
<keyword evidence="1" id="KW-0472">Membrane</keyword>
<feature type="transmembrane region" description="Helical" evidence="1">
    <location>
        <begin position="214"/>
        <end position="233"/>
    </location>
</feature>
<keyword evidence="1" id="KW-0812">Transmembrane</keyword>
<evidence type="ECO:0000259" key="2">
    <source>
        <dbReference type="Pfam" id="PF20237"/>
    </source>
</evidence>
<reference evidence="3" key="1">
    <citation type="journal article" date="2020" name="Stud. Mycol.">
        <title>101 Dothideomycetes genomes: a test case for predicting lifestyles and emergence of pathogens.</title>
        <authorList>
            <person name="Haridas S."/>
            <person name="Albert R."/>
            <person name="Binder M."/>
            <person name="Bloem J."/>
            <person name="Labutti K."/>
            <person name="Salamov A."/>
            <person name="Andreopoulos B."/>
            <person name="Baker S."/>
            <person name="Barry K."/>
            <person name="Bills G."/>
            <person name="Bluhm B."/>
            <person name="Cannon C."/>
            <person name="Castanera R."/>
            <person name="Culley D."/>
            <person name="Daum C."/>
            <person name="Ezra D."/>
            <person name="Gonzalez J."/>
            <person name="Henrissat B."/>
            <person name="Kuo A."/>
            <person name="Liang C."/>
            <person name="Lipzen A."/>
            <person name="Lutzoni F."/>
            <person name="Magnuson J."/>
            <person name="Mondo S."/>
            <person name="Nolan M."/>
            <person name="Ohm R."/>
            <person name="Pangilinan J."/>
            <person name="Park H.-J."/>
            <person name="Ramirez L."/>
            <person name="Alfaro M."/>
            <person name="Sun H."/>
            <person name="Tritt A."/>
            <person name="Yoshinaga Y."/>
            <person name="Zwiers L.-H."/>
            <person name="Turgeon B."/>
            <person name="Goodwin S."/>
            <person name="Spatafora J."/>
            <person name="Crous P."/>
            <person name="Grigoriev I."/>
        </authorList>
    </citation>
    <scope>NUCLEOTIDE SEQUENCE</scope>
    <source>
        <strain evidence="3">CBS 207.26</strain>
    </source>
</reference>
<dbReference type="Proteomes" id="UP000800200">
    <property type="component" value="Unassembled WGS sequence"/>
</dbReference>
<accession>A0A6A6EMF5</accession>
<evidence type="ECO:0000313" key="3">
    <source>
        <dbReference type="EMBL" id="KAF2192335.1"/>
    </source>
</evidence>
<sequence>MGLFPETAIFRNFGALNARNLLYYQAELIYLENKLKKAEERDSHSEKGRITPSTDTTQLDLVMKIRSRLKEYNETLVHQSIIQRLEEPDRWDLKDIQHFLGSKDMGPVKFIGADARVWGSVCQPHSHAADIVTLRPREKADSFSRWVIESTVMALFRLNRLQCARFKKPSPIHGMIGFKDNFLYRVPFWIASIIASLVPIASIIVLYSVHSVPARLGVIVAFNLLMTVCMNALTDCKRAEVFAVAAA</sequence>
<feature type="transmembrane region" description="Helical" evidence="1">
    <location>
        <begin position="188"/>
        <end position="208"/>
    </location>
</feature>
<keyword evidence="1" id="KW-1133">Transmembrane helix</keyword>
<dbReference type="PANTHER" id="PTHR34502">
    <property type="entry name" value="DUF6594 DOMAIN-CONTAINING PROTEIN-RELATED"/>
    <property type="match status" value="1"/>
</dbReference>
<gene>
    <name evidence="3" type="ORF">K469DRAFT_730925</name>
</gene>
<dbReference type="PANTHER" id="PTHR34502:SF5">
    <property type="entry name" value="DUF6594 DOMAIN-CONTAINING PROTEIN"/>
    <property type="match status" value="1"/>
</dbReference>
<dbReference type="EMBL" id="ML994615">
    <property type="protein sequence ID" value="KAF2192335.1"/>
    <property type="molecule type" value="Genomic_DNA"/>
</dbReference>